<dbReference type="Gene3D" id="2.60.40.1890">
    <property type="entry name" value="PCu(A)C copper chaperone"/>
    <property type="match status" value="1"/>
</dbReference>
<sequence length="181" mass="18525">MKRRMIGAGIAGISLLVAGCSAGQITQTDTQVAGVNGGSSEVGTIAVRNAELAYPENVKPAAYLEGSDADVVMSIVNSGEQADELQSVTTDAAENVAIKGETRLPADTTLAVSPGKPDAAQLDGEMTLQGLKREVRPGQEVTATLSFRDAGTLEVTLPVKVSDEPRPDAPSEDEGHGGGGH</sequence>
<organism evidence="3 4">
    <name type="scientific">Prauserella isguenensis</name>
    <dbReference type="NCBI Taxonomy" id="1470180"/>
    <lineage>
        <taxon>Bacteria</taxon>
        <taxon>Bacillati</taxon>
        <taxon>Actinomycetota</taxon>
        <taxon>Actinomycetes</taxon>
        <taxon>Pseudonocardiales</taxon>
        <taxon>Pseudonocardiaceae</taxon>
        <taxon>Prauserella</taxon>
    </lineage>
</organism>
<reference evidence="3 4" key="1">
    <citation type="submission" date="2020-08" db="EMBL/GenBank/DDBJ databases">
        <title>Genomic Encyclopedia of Type Strains, Phase III (KMG-III): the genomes of soil and plant-associated and newly described type strains.</title>
        <authorList>
            <person name="Whitman W."/>
        </authorList>
    </citation>
    <scope>NUCLEOTIDE SEQUENCE [LARGE SCALE GENOMIC DNA]</scope>
    <source>
        <strain evidence="3 4">CECT 8577</strain>
    </source>
</reference>
<dbReference type="Pfam" id="PF04314">
    <property type="entry name" value="PCuAC"/>
    <property type="match status" value="1"/>
</dbReference>
<evidence type="ECO:0000256" key="2">
    <source>
        <dbReference type="SAM" id="SignalP"/>
    </source>
</evidence>
<dbReference type="Proteomes" id="UP000550714">
    <property type="component" value="Unassembled WGS sequence"/>
</dbReference>
<dbReference type="InterPro" id="IPR058248">
    <property type="entry name" value="Lxx211020-like"/>
</dbReference>
<dbReference type="InterPro" id="IPR036182">
    <property type="entry name" value="PCuAC_sf"/>
</dbReference>
<dbReference type="PANTHER" id="PTHR36302:SF1">
    <property type="entry name" value="COPPER CHAPERONE PCU(A)C"/>
    <property type="match status" value="1"/>
</dbReference>
<dbReference type="InterPro" id="IPR007410">
    <property type="entry name" value="LpqE-like"/>
</dbReference>
<accession>A0A839RZI2</accession>
<keyword evidence="4" id="KW-1185">Reference proteome</keyword>
<proteinExistence type="predicted"/>
<feature type="region of interest" description="Disordered" evidence="1">
    <location>
        <begin position="158"/>
        <end position="181"/>
    </location>
</feature>
<keyword evidence="2" id="KW-0732">Signal</keyword>
<dbReference type="RefSeq" id="WP_343053676.1">
    <property type="nucleotide sequence ID" value="NZ_JACHWU010000001.1"/>
</dbReference>
<feature type="signal peptide" evidence="2">
    <location>
        <begin position="1"/>
        <end position="22"/>
    </location>
</feature>
<evidence type="ECO:0000313" key="3">
    <source>
        <dbReference type="EMBL" id="MBB3050230.1"/>
    </source>
</evidence>
<evidence type="ECO:0000313" key="4">
    <source>
        <dbReference type="Proteomes" id="UP000550714"/>
    </source>
</evidence>
<dbReference type="AlphaFoldDB" id="A0A839RZI2"/>
<gene>
    <name evidence="3" type="ORF">FHS23_001225</name>
</gene>
<feature type="chain" id="PRO_5038975627" description="Copper chaperone PCu(A)C" evidence="2">
    <location>
        <begin position="23"/>
        <end position="181"/>
    </location>
</feature>
<dbReference type="PROSITE" id="PS51257">
    <property type="entry name" value="PROKAR_LIPOPROTEIN"/>
    <property type="match status" value="1"/>
</dbReference>
<dbReference type="EMBL" id="JACHWU010000001">
    <property type="protein sequence ID" value="MBB3050230.1"/>
    <property type="molecule type" value="Genomic_DNA"/>
</dbReference>
<dbReference type="SUPFAM" id="SSF110087">
    <property type="entry name" value="DR1885-like metal-binding protein"/>
    <property type="match status" value="1"/>
</dbReference>
<comment type="caution">
    <text evidence="3">The sequence shown here is derived from an EMBL/GenBank/DDBJ whole genome shotgun (WGS) entry which is preliminary data.</text>
</comment>
<dbReference type="PANTHER" id="PTHR36302">
    <property type="entry name" value="BLR7088 PROTEIN"/>
    <property type="match status" value="1"/>
</dbReference>
<evidence type="ECO:0008006" key="5">
    <source>
        <dbReference type="Google" id="ProtNLM"/>
    </source>
</evidence>
<protein>
    <recommendedName>
        <fullName evidence="5">Copper chaperone PCu(A)C</fullName>
    </recommendedName>
</protein>
<name>A0A839RZI2_9PSEU</name>
<evidence type="ECO:0000256" key="1">
    <source>
        <dbReference type="SAM" id="MobiDB-lite"/>
    </source>
</evidence>
<feature type="compositionally biased region" description="Basic and acidic residues" evidence="1">
    <location>
        <begin position="161"/>
        <end position="181"/>
    </location>
</feature>